<dbReference type="Gramene" id="TuG1812G0500003364.01.T01">
    <property type="protein sequence ID" value="TuG1812G0500003364.01.T01"/>
    <property type="gene ID" value="TuG1812G0500003364.01"/>
</dbReference>
<feature type="region of interest" description="Disordered" evidence="1">
    <location>
        <begin position="113"/>
        <end position="201"/>
    </location>
</feature>
<feature type="compositionally biased region" description="Basic residues" evidence="1">
    <location>
        <begin position="177"/>
        <end position="194"/>
    </location>
</feature>
<accession>A0A8R7QH19</accession>
<reference evidence="2" key="3">
    <citation type="submission" date="2022-06" db="UniProtKB">
        <authorList>
            <consortium name="EnsemblPlants"/>
        </authorList>
    </citation>
    <scope>IDENTIFICATION</scope>
</reference>
<keyword evidence="3" id="KW-1185">Reference proteome</keyword>
<reference evidence="2" key="2">
    <citation type="submission" date="2018-03" db="EMBL/GenBank/DDBJ databases">
        <title>The Triticum urartu genome reveals the dynamic nature of wheat genome evolution.</title>
        <authorList>
            <person name="Ling H."/>
            <person name="Ma B."/>
            <person name="Shi X."/>
            <person name="Liu H."/>
            <person name="Dong L."/>
            <person name="Sun H."/>
            <person name="Cao Y."/>
            <person name="Gao Q."/>
            <person name="Zheng S."/>
            <person name="Li Y."/>
            <person name="Yu Y."/>
            <person name="Du H."/>
            <person name="Qi M."/>
            <person name="Li Y."/>
            <person name="Yu H."/>
            <person name="Cui Y."/>
            <person name="Wang N."/>
            <person name="Chen C."/>
            <person name="Wu H."/>
            <person name="Zhao Y."/>
            <person name="Zhang J."/>
            <person name="Li Y."/>
            <person name="Zhou W."/>
            <person name="Zhang B."/>
            <person name="Hu W."/>
            <person name="Eijk M."/>
            <person name="Tang J."/>
            <person name="Witsenboer H."/>
            <person name="Zhao S."/>
            <person name="Li Z."/>
            <person name="Zhang A."/>
            <person name="Wang D."/>
            <person name="Liang C."/>
        </authorList>
    </citation>
    <scope>NUCLEOTIDE SEQUENCE [LARGE SCALE GENOMIC DNA]</scope>
    <source>
        <strain evidence="2">cv. G1812</strain>
    </source>
</reference>
<dbReference type="Proteomes" id="UP000015106">
    <property type="component" value="Chromosome 5"/>
</dbReference>
<dbReference type="AlphaFoldDB" id="A0A8R7QH19"/>
<dbReference type="EnsemblPlants" id="TuG1812G0500003364.01.T01">
    <property type="protein sequence ID" value="TuG1812G0500003364.01.T01"/>
    <property type="gene ID" value="TuG1812G0500003364.01"/>
</dbReference>
<feature type="region of interest" description="Disordered" evidence="1">
    <location>
        <begin position="75"/>
        <end position="96"/>
    </location>
</feature>
<proteinExistence type="predicted"/>
<feature type="compositionally biased region" description="Basic residues" evidence="1">
    <location>
        <begin position="161"/>
        <end position="170"/>
    </location>
</feature>
<name>A0A8R7QH19_TRIUA</name>
<protein>
    <submittedName>
        <fullName evidence="2">Uncharacterized protein</fullName>
    </submittedName>
</protein>
<evidence type="ECO:0000313" key="2">
    <source>
        <dbReference type="EnsemblPlants" id="TuG1812G0500003364.01.T01"/>
    </source>
</evidence>
<sequence length="201" mass="21777">MCHRYKYMAIVQWNYRPASPLASSRSNTYVRAAGHGRRAALPVLLLLPGLSAVRPVRASTPPVYRVRLLRGPGAMASPRRRRAGQERGRGGPVARGVPALAGLRSLRAAGAEPPCVHGVDATSSREAAGEEAGAPPRGPHRQPRGGGAAAPRQAERPLLRPPRRRAHRVTHGQGLPARRRRRIHRRAARRRGPARGREQAG</sequence>
<organism evidence="2 3">
    <name type="scientific">Triticum urartu</name>
    <name type="common">Red wild einkorn</name>
    <name type="synonym">Crithodium urartu</name>
    <dbReference type="NCBI Taxonomy" id="4572"/>
    <lineage>
        <taxon>Eukaryota</taxon>
        <taxon>Viridiplantae</taxon>
        <taxon>Streptophyta</taxon>
        <taxon>Embryophyta</taxon>
        <taxon>Tracheophyta</taxon>
        <taxon>Spermatophyta</taxon>
        <taxon>Magnoliopsida</taxon>
        <taxon>Liliopsida</taxon>
        <taxon>Poales</taxon>
        <taxon>Poaceae</taxon>
        <taxon>BOP clade</taxon>
        <taxon>Pooideae</taxon>
        <taxon>Triticodae</taxon>
        <taxon>Triticeae</taxon>
        <taxon>Triticinae</taxon>
        <taxon>Triticum</taxon>
    </lineage>
</organism>
<reference evidence="3" key="1">
    <citation type="journal article" date="2013" name="Nature">
        <title>Draft genome of the wheat A-genome progenitor Triticum urartu.</title>
        <authorList>
            <person name="Ling H.Q."/>
            <person name="Zhao S."/>
            <person name="Liu D."/>
            <person name="Wang J."/>
            <person name="Sun H."/>
            <person name="Zhang C."/>
            <person name="Fan H."/>
            <person name="Li D."/>
            <person name="Dong L."/>
            <person name="Tao Y."/>
            <person name="Gao C."/>
            <person name="Wu H."/>
            <person name="Li Y."/>
            <person name="Cui Y."/>
            <person name="Guo X."/>
            <person name="Zheng S."/>
            <person name="Wang B."/>
            <person name="Yu K."/>
            <person name="Liang Q."/>
            <person name="Yang W."/>
            <person name="Lou X."/>
            <person name="Chen J."/>
            <person name="Feng M."/>
            <person name="Jian J."/>
            <person name="Zhang X."/>
            <person name="Luo G."/>
            <person name="Jiang Y."/>
            <person name="Liu J."/>
            <person name="Wang Z."/>
            <person name="Sha Y."/>
            <person name="Zhang B."/>
            <person name="Wu H."/>
            <person name="Tang D."/>
            <person name="Shen Q."/>
            <person name="Xue P."/>
            <person name="Zou S."/>
            <person name="Wang X."/>
            <person name="Liu X."/>
            <person name="Wang F."/>
            <person name="Yang Y."/>
            <person name="An X."/>
            <person name="Dong Z."/>
            <person name="Zhang K."/>
            <person name="Zhang X."/>
            <person name="Luo M.C."/>
            <person name="Dvorak J."/>
            <person name="Tong Y."/>
            <person name="Wang J."/>
            <person name="Yang H."/>
            <person name="Li Z."/>
            <person name="Wang D."/>
            <person name="Zhang A."/>
            <person name="Wang J."/>
        </authorList>
    </citation>
    <scope>NUCLEOTIDE SEQUENCE</scope>
    <source>
        <strain evidence="3">cv. G1812</strain>
    </source>
</reference>
<evidence type="ECO:0000256" key="1">
    <source>
        <dbReference type="SAM" id="MobiDB-lite"/>
    </source>
</evidence>
<evidence type="ECO:0000313" key="3">
    <source>
        <dbReference type="Proteomes" id="UP000015106"/>
    </source>
</evidence>